<proteinExistence type="predicted"/>
<accession>A0A0A9CM15</accession>
<name>A0A0A9CM15_ARUDO</name>
<sequence>MQMKQTVNLAGKVFRELLSIWHRSCLTQMLQWLLERTFKHAYHCLQAELVVRYLNCLSLCIYHYFSLSFHDLFAPRTLSNRWVLLQL</sequence>
<evidence type="ECO:0000313" key="1">
    <source>
        <dbReference type="EMBL" id="JAD76591.1"/>
    </source>
</evidence>
<dbReference type="EMBL" id="GBRH01221304">
    <property type="protein sequence ID" value="JAD76591.1"/>
    <property type="molecule type" value="Transcribed_RNA"/>
</dbReference>
<dbReference type="AlphaFoldDB" id="A0A0A9CM15"/>
<reference evidence="1" key="1">
    <citation type="submission" date="2014-09" db="EMBL/GenBank/DDBJ databases">
        <authorList>
            <person name="Magalhaes I.L.F."/>
            <person name="Oliveira U."/>
            <person name="Santos F.R."/>
            <person name="Vidigal T.H.D.A."/>
            <person name="Brescovit A.D."/>
            <person name="Santos A.J."/>
        </authorList>
    </citation>
    <scope>NUCLEOTIDE SEQUENCE</scope>
    <source>
        <tissue evidence="1">Shoot tissue taken approximately 20 cm above the soil surface</tissue>
    </source>
</reference>
<reference evidence="1" key="2">
    <citation type="journal article" date="2015" name="Data Brief">
        <title>Shoot transcriptome of the giant reed, Arundo donax.</title>
        <authorList>
            <person name="Barrero R.A."/>
            <person name="Guerrero F.D."/>
            <person name="Moolhuijzen P."/>
            <person name="Goolsby J.A."/>
            <person name="Tidwell J."/>
            <person name="Bellgard S.E."/>
            <person name="Bellgard M.I."/>
        </authorList>
    </citation>
    <scope>NUCLEOTIDE SEQUENCE</scope>
    <source>
        <tissue evidence="1">Shoot tissue taken approximately 20 cm above the soil surface</tissue>
    </source>
</reference>
<protein>
    <submittedName>
        <fullName evidence="1">Uncharacterized protein</fullName>
    </submittedName>
</protein>
<organism evidence="1">
    <name type="scientific">Arundo donax</name>
    <name type="common">Giant reed</name>
    <name type="synonym">Donax arundinaceus</name>
    <dbReference type="NCBI Taxonomy" id="35708"/>
    <lineage>
        <taxon>Eukaryota</taxon>
        <taxon>Viridiplantae</taxon>
        <taxon>Streptophyta</taxon>
        <taxon>Embryophyta</taxon>
        <taxon>Tracheophyta</taxon>
        <taxon>Spermatophyta</taxon>
        <taxon>Magnoliopsida</taxon>
        <taxon>Liliopsida</taxon>
        <taxon>Poales</taxon>
        <taxon>Poaceae</taxon>
        <taxon>PACMAD clade</taxon>
        <taxon>Arundinoideae</taxon>
        <taxon>Arundineae</taxon>
        <taxon>Arundo</taxon>
    </lineage>
</organism>